<sequence precursor="true">MKSPSTLLLAVSMFALMSAGSAVQGATEIPILLPDRLVATELPVHDLAYDPVRQQLYASVPRDATSPYANTLTSIDVATGNVSNSYFLGNRPTELAIADNGQYLYANLFDDQETVQFDVASGTIRDRYDPFPSSTSRILAEDLEVMPGDPNTVAAALYAPGSSPSAVGVAVWSNGVRLPNVTSGHSSGANRIEFGETPNTLYGFHHDSTGFGFITMNVDETGATITQVDQGLIYGFGVDIEYAAGRVIASTGQVVDTATHTSAGRLPMGGNLVAYGDYAYVPNGQYIDVFDLESLEQVASLLLARRPRYGNAESVYLAGPNRLAIVTDQDYVLIATTGLAPVPEPHALALLAPAALMLWQLRRSRRGVRTRLG</sequence>
<feature type="signal peptide" evidence="1">
    <location>
        <begin position="1"/>
        <end position="25"/>
    </location>
</feature>
<reference evidence="2 3" key="1">
    <citation type="submission" date="2019-02" db="EMBL/GenBank/DDBJ databases">
        <title>Deep-cultivation of Planctomycetes and their phenomic and genomic characterization uncovers novel biology.</title>
        <authorList>
            <person name="Wiegand S."/>
            <person name="Jogler M."/>
            <person name="Boedeker C."/>
            <person name="Pinto D."/>
            <person name="Vollmers J."/>
            <person name="Rivas-Marin E."/>
            <person name="Kohn T."/>
            <person name="Peeters S.H."/>
            <person name="Heuer A."/>
            <person name="Rast P."/>
            <person name="Oberbeckmann S."/>
            <person name="Bunk B."/>
            <person name="Jeske O."/>
            <person name="Meyerdierks A."/>
            <person name="Storesund J.E."/>
            <person name="Kallscheuer N."/>
            <person name="Luecker S."/>
            <person name="Lage O.M."/>
            <person name="Pohl T."/>
            <person name="Merkel B.J."/>
            <person name="Hornburger P."/>
            <person name="Mueller R.-W."/>
            <person name="Bruemmer F."/>
            <person name="Labrenz M."/>
            <person name="Spormann A.M."/>
            <person name="Op den Camp H."/>
            <person name="Overmann J."/>
            <person name="Amann R."/>
            <person name="Jetten M.S.M."/>
            <person name="Mascher T."/>
            <person name="Medema M.H."/>
            <person name="Devos D.P."/>
            <person name="Kaster A.-K."/>
            <person name="Ovreas L."/>
            <person name="Rohde M."/>
            <person name="Galperin M.Y."/>
            <person name="Jogler C."/>
        </authorList>
    </citation>
    <scope>NUCLEOTIDE SEQUENCE [LARGE SCALE GENOMIC DNA]</scope>
    <source>
        <strain evidence="2 3">Pan181</strain>
    </source>
</reference>
<evidence type="ECO:0000256" key="1">
    <source>
        <dbReference type="SAM" id="SignalP"/>
    </source>
</evidence>
<dbReference type="InterPro" id="IPR011044">
    <property type="entry name" value="Quino_amine_DH_bsu"/>
</dbReference>
<name>A0A518AHB0_9BACT</name>
<dbReference type="Gene3D" id="2.130.10.10">
    <property type="entry name" value="YVTN repeat-like/Quinoprotein amine dehydrogenase"/>
    <property type="match status" value="1"/>
</dbReference>
<protein>
    <submittedName>
        <fullName evidence="2">Uncharacterized protein</fullName>
    </submittedName>
</protein>
<keyword evidence="1" id="KW-0732">Signal</keyword>
<gene>
    <name evidence="2" type="ORF">Pan181_02820</name>
</gene>
<accession>A0A518AHB0</accession>
<proteinExistence type="predicted"/>
<dbReference type="OrthoDB" id="866189at2"/>
<dbReference type="EMBL" id="CP036278">
    <property type="protein sequence ID" value="QDU54102.1"/>
    <property type="molecule type" value="Genomic_DNA"/>
</dbReference>
<feature type="chain" id="PRO_5022158854" evidence="1">
    <location>
        <begin position="26"/>
        <end position="373"/>
    </location>
</feature>
<dbReference type="SUPFAM" id="SSF50969">
    <property type="entry name" value="YVTN repeat-like/Quinoprotein amine dehydrogenase"/>
    <property type="match status" value="1"/>
</dbReference>
<dbReference type="RefSeq" id="WP_145245128.1">
    <property type="nucleotide sequence ID" value="NZ_CP036278.1"/>
</dbReference>
<dbReference type="InterPro" id="IPR015943">
    <property type="entry name" value="WD40/YVTN_repeat-like_dom_sf"/>
</dbReference>
<dbReference type="KEGG" id="amuc:Pan181_02820"/>
<evidence type="ECO:0000313" key="3">
    <source>
        <dbReference type="Proteomes" id="UP000315750"/>
    </source>
</evidence>
<dbReference type="AlphaFoldDB" id="A0A518AHB0"/>
<dbReference type="Proteomes" id="UP000315750">
    <property type="component" value="Chromosome"/>
</dbReference>
<keyword evidence="3" id="KW-1185">Reference proteome</keyword>
<organism evidence="2 3">
    <name type="scientific">Aeoliella mucimassa</name>
    <dbReference type="NCBI Taxonomy" id="2527972"/>
    <lineage>
        <taxon>Bacteria</taxon>
        <taxon>Pseudomonadati</taxon>
        <taxon>Planctomycetota</taxon>
        <taxon>Planctomycetia</taxon>
        <taxon>Pirellulales</taxon>
        <taxon>Lacipirellulaceae</taxon>
        <taxon>Aeoliella</taxon>
    </lineage>
</organism>
<evidence type="ECO:0000313" key="2">
    <source>
        <dbReference type="EMBL" id="QDU54102.1"/>
    </source>
</evidence>